<dbReference type="PANTHER" id="PTHR36115:SF9">
    <property type="entry name" value="LMO1584 PROTEIN"/>
    <property type="match status" value="1"/>
</dbReference>
<dbReference type="Pfam" id="PF06271">
    <property type="entry name" value="RDD"/>
    <property type="match status" value="1"/>
</dbReference>
<dbReference type="PANTHER" id="PTHR36115">
    <property type="entry name" value="PROLINE-RICH ANTIGEN HOMOLOG-RELATED"/>
    <property type="match status" value="1"/>
</dbReference>
<dbReference type="InterPro" id="IPR010432">
    <property type="entry name" value="RDD"/>
</dbReference>
<gene>
    <name evidence="8" type="ORF">J2S77_001341</name>
</gene>
<evidence type="ECO:0000256" key="4">
    <source>
        <dbReference type="ARBA" id="ARBA00022989"/>
    </source>
</evidence>
<dbReference type="InterPro" id="IPR051791">
    <property type="entry name" value="Pra-immunoreactive"/>
</dbReference>
<comment type="caution">
    <text evidence="8">The sequence shown here is derived from an EMBL/GenBank/DDBJ whole genome shotgun (WGS) entry which is preliminary data.</text>
</comment>
<feature type="transmembrane region" description="Helical" evidence="6">
    <location>
        <begin position="48"/>
        <end position="67"/>
    </location>
</feature>
<feature type="domain" description="RDD" evidence="7">
    <location>
        <begin position="6"/>
        <end position="129"/>
    </location>
</feature>
<evidence type="ECO:0000256" key="5">
    <source>
        <dbReference type="ARBA" id="ARBA00023136"/>
    </source>
</evidence>
<evidence type="ECO:0000256" key="2">
    <source>
        <dbReference type="ARBA" id="ARBA00022475"/>
    </source>
</evidence>
<keyword evidence="4 6" id="KW-1133">Transmembrane helix</keyword>
<evidence type="ECO:0000259" key="7">
    <source>
        <dbReference type="Pfam" id="PF06271"/>
    </source>
</evidence>
<name>A0ABT9VEP3_9BACI</name>
<keyword evidence="5 6" id="KW-0472">Membrane</keyword>
<evidence type="ECO:0000256" key="3">
    <source>
        <dbReference type="ARBA" id="ARBA00022692"/>
    </source>
</evidence>
<organism evidence="8 9">
    <name type="scientific">Alkalibacillus salilacus</name>
    <dbReference type="NCBI Taxonomy" id="284582"/>
    <lineage>
        <taxon>Bacteria</taxon>
        <taxon>Bacillati</taxon>
        <taxon>Bacillota</taxon>
        <taxon>Bacilli</taxon>
        <taxon>Bacillales</taxon>
        <taxon>Bacillaceae</taxon>
        <taxon>Alkalibacillus</taxon>
    </lineage>
</organism>
<reference evidence="8 9" key="1">
    <citation type="submission" date="2023-07" db="EMBL/GenBank/DDBJ databases">
        <title>Genomic Encyclopedia of Type Strains, Phase IV (KMG-IV): sequencing the most valuable type-strain genomes for metagenomic binning, comparative biology and taxonomic classification.</title>
        <authorList>
            <person name="Goeker M."/>
        </authorList>
    </citation>
    <scope>NUCLEOTIDE SEQUENCE [LARGE SCALE GENOMIC DNA]</scope>
    <source>
        <strain evidence="8 9">DSM 16460</strain>
    </source>
</reference>
<dbReference type="RefSeq" id="WP_306975805.1">
    <property type="nucleotide sequence ID" value="NZ_JAUSTQ010000004.1"/>
</dbReference>
<sequence length="153" mass="16788">MSTPSPAGFWIRLVASIVDSIAVGAVLALLSAAIYGEFVLDEYTPLDLLNLLYFLILPVVWYGYTLGKRAMGIRIARLDGEKVTIGTMLLRQLVAGIVYALTLGLAALVSAIMVGVREDKRSMHDFMANTYVTYEKPDALKQDSQSNEQEELA</sequence>
<keyword evidence="2" id="KW-1003">Cell membrane</keyword>
<protein>
    <submittedName>
        <fullName evidence="8">RDD family membrane protein YckC</fullName>
    </submittedName>
</protein>
<accession>A0ABT9VEP3</accession>
<evidence type="ECO:0000256" key="1">
    <source>
        <dbReference type="ARBA" id="ARBA00004651"/>
    </source>
</evidence>
<dbReference type="EMBL" id="JAUSTQ010000004">
    <property type="protein sequence ID" value="MDQ0159377.1"/>
    <property type="molecule type" value="Genomic_DNA"/>
</dbReference>
<feature type="transmembrane region" description="Helical" evidence="6">
    <location>
        <begin position="88"/>
        <end position="116"/>
    </location>
</feature>
<comment type="subcellular location">
    <subcellularLocation>
        <location evidence="1">Cell membrane</location>
        <topology evidence="1">Multi-pass membrane protein</topology>
    </subcellularLocation>
</comment>
<feature type="transmembrane region" description="Helical" evidence="6">
    <location>
        <begin position="9"/>
        <end position="36"/>
    </location>
</feature>
<evidence type="ECO:0000256" key="6">
    <source>
        <dbReference type="SAM" id="Phobius"/>
    </source>
</evidence>
<dbReference type="Proteomes" id="UP001224359">
    <property type="component" value="Unassembled WGS sequence"/>
</dbReference>
<evidence type="ECO:0000313" key="8">
    <source>
        <dbReference type="EMBL" id="MDQ0159377.1"/>
    </source>
</evidence>
<evidence type="ECO:0000313" key="9">
    <source>
        <dbReference type="Proteomes" id="UP001224359"/>
    </source>
</evidence>
<proteinExistence type="predicted"/>
<keyword evidence="9" id="KW-1185">Reference proteome</keyword>
<keyword evidence="3 6" id="KW-0812">Transmembrane</keyword>